<gene>
    <name evidence="1" type="ORF">M622_11370</name>
</gene>
<name>T0AV07_9RHOO</name>
<dbReference type="STRING" id="1348657.M622_11370"/>
<reference evidence="1 2" key="1">
    <citation type="submission" date="2013-06" db="EMBL/GenBank/DDBJ databases">
        <title>Draft genome sequence of Thauera terpenica.</title>
        <authorList>
            <person name="Liu B."/>
            <person name="Frostegard A.H."/>
            <person name="Shapleigh J.P."/>
        </authorList>
    </citation>
    <scope>NUCLEOTIDE SEQUENCE [LARGE SCALE GENOMIC DNA]</scope>
    <source>
        <strain evidence="1 2">58Eu</strain>
    </source>
</reference>
<sequence>MSGTATVFVTPGFERHLGEIEPFLADAGVPEHFDTLLDALQNVVIPNLERHPDMGRDFLARGAQSVEAASRLEHLVHRLGELDHSGSIRAYVMTQHLLLYAHLGDGVHLLAIRHQRELCFDFGTADNT</sequence>
<evidence type="ECO:0000313" key="2">
    <source>
        <dbReference type="Proteomes" id="UP000015455"/>
    </source>
</evidence>
<dbReference type="OrthoDB" id="5405593at2"/>
<comment type="caution">
    <text evidence="1">The sequence shown here is derived from an EMBL/GenBank/DDBJ whole genome shotgun (WGS) entry which is preliminary data.</text>
</comment>
<dbReference type="eggNOG" id="COG3668">
    <property type="taxonomic scope" value="Bacteria"/>
</dbReference>
<dbReference type="Proteomes" id="UP000015455">
    <property type="component" value="Unassembled WGS sequence"/>
</dbReference>
<protein>
    <recommendedName>
        <fullName evidence="3">Plasmid stabilization protein</fullName>
    </recommendedName>
</protein>
<dbReference type="Gene3D" id="3.30.2310.20">
    <property type="entry name" value="RelE-like"/>
    <property type="match status" value="1"/>
</dbReference>
<dbReference type="EMBL" id="ATJV01000042">
    <property type="protein sequence ID" value="EPZ16689.1"/>
    <property type="molecule type" value="Genomic_DNA"/>
</dbReference>
<evidence type="ECO:0000313" key="1">
    <source>
        <dbReference type="EMBL" id="EPZ16689.1"/>
    </source>
</evidence>
<evidence type="ECO:0008006" key="3">
    <source>
        <dbReference type="Google" id="ProtNLM"/>
    </source>
</evidence>
<dbReference type="RefSeq" id="WP_021248259.1">
    <property type="nucleotide sequence ID" value="NZ_ATJV01000042.1"/>
</dbReference>
<dbReference type="AlphaFoldDB" id="T0AV07"/>
<dbReference type="InterPro" id="IPR035093">
    <property type="entry name" value="RelE/ParE_toxin_dom_sf"/>
</dbReference>
<accession>T0AV07</accession>
<keyword evidence="2" id="KW-1185">Reference proteome</keyword>
<organism evidence="1 2">
    <name type="scientific">Thauera terpenica 58Eu</name>
    <dbReference type="NCBI Taxonomy" id="1348657"/>
    <lineage>
        <taxon>Bacteria</taxon>
        <taxon>Pseudomonadati</taxon>
        <taxon>Pseudomonadota</taxon>
        <taxon>Betaproteobacteria</taxon>
        <taxon>Rhodocyclales</taxon>
        <taxon>Zoogloeaceae</taxon>
        <taxon>Thauera</taxon>
    </lineage>
</organism>
<dbReference type="PATRIC" id="fig|1348657.5.peg.812"/>
<proteinExistence type="predicted"/>